<protein>
    <submittedName>
        <fullName evidence="2">Uncharacterized protein</fullName>
    </submittedName>
</protein>
<sequence length="103" mass="11229">MKPPNGGPSTGANRPGQISMDITRIKSLLGVFLSSTRRPTGTIIAPPIPCRTRSATKPQRLLTSAQAREARVNRINAEEKTRRLPNRSAIQPLMGMNTPSVNR</sequence>
<reference evidence="2 3" key="1">
    <citation type="journal article" date="2020" name="Microb. Genom.">
        <title>Genetic diversity of clinical and environmental Mucorales isolates obtained from an investigation of mucormycosis cases among solid organ transplant recipients.</title>
        <authorList>
            <person name="Nguyen M.H."/>
            <person name="Kaul D."/>
            <person name="Muto C."/>
            <person name="Cheng S.J."/>
            <person name="Richter R.A."/>
            <person name="Bruno V.M."/>
            <person name="Liu G."/>
            <person name="Beyhan S."/>
            <person name="Sundermann A.J."/>
            <person name="Mounaud S."/>
            <person name="Pasculle A.W."/>
            <person name="Nierman W.C."/>
            <person name="Driscoll E."/>
            <person name="Cumbie R."/>
            <person name="Clancy C.J."/>
            <person name="Dupont C.L."/>
        </authorList>
    </citation>
    <scope>NUCLEOTIDE SEQUENCE [LARGE SCALE GENOMIC DNA]</scope>
    <source>
        <strain evidence="2 3">GL24</strain>
    </source>
</reference>
<organism evidence="2 3">
    <name type="scientific">Rhizopus delemar</name>
    <dbReference type="NCBI Taxonomy" id="936053"/>
    <lineage>
        <taxon>Eukaryota</taxon>
        <taxon>Fungi</taxon>
        <taxon>Fungi incertae sedis</taxon>
        <taxon>Mucoromycota</taxon>
        <taxon>Mucoromycotina</taxon>
        <taxon>Mucoromycetes</taxon>
        <taxon>Mucorales</taxon>
        <taxon>Mucorineae</taxon>
        <taxon>Rhizopodaceae</taxon>
        <taxon>Rhizopus</taxon>
    </lineage>
</organism>
<dbReference type="EMBL" id="JAANIU010011086">
    <property type="protein sequence ID" value="KAG1531286.1"/>
    <property type="molecule type" value="Genomic_DNA"/>
</dbReference>
<comment type="caution">
    <text evidence="2">The sequence shown here is derived from an EMBL/GenBank/DDBJ whole genome shotgun (WGS) entry which is preliminary data.</text>
</comment>
<dbReference type="AlphaFoldDB" id="A0A9P6XSH8"/>
<name>A0A9P6XSH8_9FUNG</name>
<evidence type="ECO:0000313" key="2">
    <source>
        <dbReference type="EMBL" id="KAG1531286.1"/>
    </source>
</evidence>
<evidence type="ECO:0000256" key="1">
    <source>
        <dbReference type="SAM" id="MobiDB-lite"/>
    </source>
</evidence>
<dbReference type="Proteomes" id="UP000740926">
    <property type="component" value="Unassembled WGS sequence"/>
</dbReference>
<proteinExistence type="predicted"/>
<gene>
    <name evidence="2" type="ORF">G6F50_016782</name>
</gene>
<keyword evidence="3" id="KW-1185">Reference proteome</keyword>
<evidence type="ECO:0000313" key="3">
    <source>
        <dbReference type="Proteomes" id="UP000740926"/>
    </source>
</evidence>
<feature type="region of interest" description="Disordered" evidence="1">
    <location>
        <begin position="76"/>
        <end position="103"/>
    </location>
</feature>
<accession>A0A9P6XSH8</accession>